<dbReference type="STRING" id="65357.A0A024GBG4"/>
<dbReference type="InParanoid" id="A0A024GBG4"/>
<protein>
    <recommendedName>
        <fullName evidence="1">JmjC domain-containing protein</fullName>
    </recommendedName>
</protein>
<dbReference type="AlphaFoldDB" id="A0A024GBG4"/>
<proteinExistence type="predicted"/>
<accession>A0A024GBG4</accession>
<dbReference type="PANTHER" id="PTHR12461">
    <property type="entry name" value="HYPOXIA-INDUCIBLE FACTOR 1 ALPHA INHIBITOR-RELATED"/>
    <property type="match status" value="1"/>
</dbReference>
<dbReference type="OrthoDB" id="47172at2759"/>
<reference evidence="2 3" key="1">
    <citation type="submission" date="2012-05" db="EMBL/GenBank/DDBJ databases">
        <title>Recombination and specialization in a pathogen metapopulation.</title>
        <authorList>
            <person name="Gardiner A."/>
            <person name="Kemen E."/>
            <person name="Schultz-Larsen T."/>
            <person name="MacLean D."/>
            <person name="Van Oosterhout C."/>
            <person name="Jones J.D.G."/>
        </authorList>
    </citation>
    <scope>NUCLEOTIDE SEQUENCE [LARGE SCALE GENOMIC DNA]</scope>
    <source>
        <strain evidence="2 3">Ac Nc2</strain>
    </source>
</reference>
<dbReference type="SMART" id="SM00558">
    <property type="entry name" value="JmjC"/>
    <property type="match status" value="1"/>
</dbReference>
<comment type="caution">
    <text evidence="2">The sequence shown here is derived from an EMBL/GenBank/DDBJ whole genome shotgun (WGS) entry which is preliminary data.</text>
</comment>
<dbReference type="EMBL" id="CAIX01000062">
    <property type="protein sequence ID" value="CCI44108.1"/>
    <property type="molecule type" value="Genomic_DNA"/>
</dbReference>
<dbReference type="PANTHER" id="PTHR12461:SF105">
    <property type="entry name" value="HYPOXIA-INDUCIBLE FACTOR 1-ALPHA INHIBITOR"/>
    <property type="match status" value="1"/>
</dbReference>
<dbReference type="Gene3D" id="2.60.120.650">
    <property type="entry name" value="Cupin"/>
    <property type="match status" value="1"/>
</dbReference>
<dbReference type="SUPFAM" id="SSF51197">
    <property type="entry name" value="Clavaminate synthase-like"/>
    <property type="match status" value="1"/>
</dbReference>
<dbReference type="PROSITE" id="PS51184">
    <property type="entry name" value="JMJC"/>
    <property type="match status" value="1"/>
</dbReference>
<feature type="domain" description="JmjC" evidence="1">
    <location>
        <begin position="79"/>
        <end position="218"/>
    </location>
</feature>
<keyword evidence="3" id="KW-1185">Reference proteome</keyword>
<gene>
    <name evidence="2" type="ORF">BN9_048920</name>
</gene>
<dbReference type="InterPro" id="IPR003347">
    <property type="entry name" value="JmjC_dom"/>
</dbReference>
<evidence type="ECO:0000259" key="1">
    <source>
        <dbReference type="PROSITE" id="PS51184"/>
    </source>
</evidence>
<sequence length="218" mass="25314">MDCWPALGHENNERSWKDLNYVRKVAGLRSVPIEIGQSYMDDDWGQKIMTINKFMDEFIISSSSDTQRIAYLAQYCLFDQIPCLAKDIQVPDYCSALRQNEDLDSDTDVIINVWFGPQHTISPLHYDQKDNLLCQVLGTKYIRLYAPDQSEKLYPSEGMMTNTSQVDMANLDTKKFPLFSSAPYLECILEEGQMLYIPPKYWHFVESLSVSCSVNFWW</sequence>
<dbReference type="InterPro" id="IPR041667">
    <property type="entry name" value="Cupin_8"/>
</dbReference>
<dbReference type="Proteomes" id="UP000053237">
    <property type="component" value="Unassembled WGS sequence"/>
</dbReference>
<name>A0A024GBG4_9STRA</name>
<organism evidence="2 3">
    <name type="scientific">Albugo candida</name>
    <dbReference type="NCBI Taxonomy" id="65357"/>
    <lineage>
        <taxon>Eukaryota</taxon>
        <taxon>Sar</taxon>
        <taxon>Stramenopiles</taxon>
        <taxon>Oomycota</taxon>
        <taxon>Peronosporomycetes</taxon>
        <taxon>Albuginales</taxon>
        <taxon>Albuginaceae</taxon>
        <taxon>Albugo</taxon>
    </lineage>
</organism>
<evidence type="ECO:0000313" key="2">
    <source>
        <dbReference type="EMBL" id="CCI44108.1"/>
    </source>
</evidence>
<evidence type="ECO:0000313" key="3">
    <source>
        <dbReference type="Proteomes" id="UP000053237"/>
    </source>
</evidence>
<dbReference type="Pfam" id="PF13621">
    <property type="entry name" value="Cupin_8"/>
    <property type="match status" value="1"/>
</dbReference>